<comment type="catalytic activity">
    <reaction evidence="3">
        <text>D-erythrose 4-phosphate + phosphoenolpyruvate + H2O = 7-phospho-2-dehydro-3-deoxy-D-arabino-heptonate + phosphate</text>
        <dbReference type="Rhea" id="RHEA:14717"/>
        <dbReference type="ChEBI" id="CHEBI:15377"/>
        <dbReference type="ChEBI" id="CHEBI:16897"/>
        <dbReference type="ChEBI" id="CHEBI:43474"/>
        <dbReference type="ChEBI" id="CHEBI:58394"/>
        <dbReference type="ChEBI" id="CHEBI:58702"/>
        <dbReference type="EC" id="2.5.1.54"/>
    </reaction>
</comment>
<dbReference type="InterPro" id="IPR013785">
    <property type="entry name" value="Aldolase_TIM"/>
</dbReference>
<keyword evidence="2 3" id="KW-0808">Transferase</keyword>
<evidence type="ECO:0000256" key="1">
    <source>
        <dbReference type="ARBA" id="ARBA00008911"/>
    </source>
</evidence>
<dbReference type="PANTHER" id="PTHR21337:SF0">
    <property type="entry name" value="PHOSPHO-2-DEHYDRO-3-DEOXYHEPTONATE ALDOLASE"/>
    <property type="match status" value="1"/>
</dbReference>
<accession>A0ABP6ZGM6</accession>
<organism evidence="4 5">
    <name type="scientific">Nonomuraea rosea</name>
    <dbReference type="NCBI Taxonomy" id="638574"/>
    <lineage>
        <taxon>Bacteria</taxon>
        <taxon>Bacillati</taxon>
        <taxon>Actinomycetota</taxon>
        <taxon>Actinomycetes</taxon>
        <taxon>Streptosporangiales</taxon>
        <taxon>Streptosporangiaceae</taxon>
        <taxon>Nonomuraea</taxon>
    </lineage>
</organism>
<gene>
    <name evidence="4" type="ORF">GCM10022419_112570</name>
</gene>
<dbReference type="PANTHER" id="PTHR21337">
    <property type="entry name" value="PHOSPHO-2-DEHYDRO-3-DEOXYHEPTONATE ALDOLASE 1, 2"/>
    <property type="match status" value="1"/>
</dbReference>
<keyword evidence="3" id="KW-0057">Aromatic amino acid biosynthesis</keyword>
<protein>
    <recommendedName>
        <fullName evidence="3">Phospho-2-dehydro-3-deoxyheptonate aldolase</fullName>
        <ecNumber evidence="3">2.5.1.54</ecNumber>
    </recommendedName>
</protein>
<dbReference type="Proteomes" id="UP001500630">
    <property type="component" value="Unassembled WGS sequence"/>
</dbReference>
<reference evidence="5" key="1">
    <citation type="journal article" date="2019" name="Int. J. Syst. Evol. Microbiol.">
        <title>The Global Catalogue of Microorganisms (GCM) 10K type strain sequencing project: providing services to taxonomists for standard genome sequencing and annotation.</title>
        <authorList>
            <consortium name="The Broad Institute Genomics Platform"/>
            <consortium name="The Broad Institute Genome Sequencing Center for Infectious Disease"/>
            <person name="Wu L."/>
            <person name="Ma J."/>
        </authorList>
    </citation>
    <scope>NUCLEOTIDE SEQUENCE [LARGE SCALE GENOMIC DNA]</scope>
    <source>
        <strain evidence="5">JCM 17326</strain>
    </source>
</reference>
<proteinExistence type="inferred from homology"/>
<evidence type="ECO:0000313" key="4">
    <source>
        <dbReference type="EMBL" id="GAA3609067.1"/>
    </source>
</evidence>
<dbReference type="SUPFAM" id="SSF51569">
    <property type="entry name" value="Aldolase"/>
    <property type="match status" value="1"/>
</dbReference>
<comment type="caution">
    <text evidence="4">The sequence shown here is derived from an EMBL/GenBank/DDBJ whole genome shotgun (WGS) entry which is preliminary data.</text>
</comment>
<evidence type="ECO:0000256" key="3">
    <source>
        <dbReference type="RuleBase" id="RU363071"/>
    </source>
</evidence>
<keyword evidence="3" id="KW-0028">Amino-acid biosynthesis</keyword>
<sequence length="409" mass="45506">MRSPGFTADFGELWPWESMPAAQQPEWREHAAYGEVCRTLASAPPLVTVAEIQHLRWSLARLLTAEALILQAGDCAESFYECTEPHTTEKLRVIDTLGDRLGDLADRSVIRVGRMGGQFAKPRSQATERHGELSIPSFRGHMINSEIAAPPTRQINPRRMLWAYDASGKVLRAMREHRRGYGRMTALAGPWSSHEALVIDYEAQLVRRDSDTNDLYLTSTHLPWVGERTRHLDGAQVALLASVVNPAGCKIGPTATPDDVLHLCETLNPRRELGRLMLIPRMGRDRIQDVLPPIVRRVVNAGHPVIWVSDPMHGNTVKSPEVGLKTRYLADVITEALQFRDIIEENRQHAAGLHIEVAASDVTECIGGSVKGEDDLLRHYSSLCDPRLNVDQATELIEAWAKGVATRQA</sequence>
<dbReference type="EMBL" id="BAABDQ010000044">
    <property type="protein sequence ID" value="GAA3609067.1"/>
    <property type="molecule type" value="Genomic_DNA"/>
</dbReference>
<comment type="pathway">
    <text evidence="3">Metabolic intermediate biosynthesis; chorismate biosynthesis; chorismate from D-erythrose 4-phosphate and phosphoenolpyruvate: step 1/7.</text>
</comment>
<evidence type="ECO:0000256" key="2">
    <source>
        <dbReference type="ARBA" id="ARBA00022679"/>
    </source>
</evidence>
<evidence type="ECO:0000313" key="5">
    <source>
        <dbReference type="Proteomes" id="UP001500630"/>
    </source>
</evidence>
<dbReference type="Gene3D" id="3.20.20.70">
    <property type="entry name" value="Aldolase class I"/>
    <property type="match status" value="1"/>
</dbReference>
<dbReference type="Pfam" id="PF01474">
    <property type="entry name" value="DAHP_synth_2"/>
    <property type="match status" value="2"/>
</dbReference>
<name>A0ABP6ZGM6_9ACTN</name>
<dbReference type="RefSeq" id="WP_345575345.1">
    <property type="nucleotide sequence ID" value="NZ_BAABDQ010000044.1"/>
</dbReference>
<keyword evidence="5" id="KW-1185">Reference proteome</keyword>
<dbReference type="EC" id="2.5.1.54" evidence="3"/>
<comment type="similarity">
    <text evidence="1 3">Belongs to the class-II DAHP synthase family.</text>
</comment>
<dbReference type="InterPro" id="IPR002480">
    <property type="entry name" value="DAHP_synth_2"/>
</dbReference>